<dbReference type="OrthoDB" id="417125at2759"/>
<evidence type="ECO:0000259" key="1">
    <source>
        <dbReference type="Pfam" id="PF01728"/>
    </source>
</evidence>
<accession>A0A9P4WHE6</accession>
<dbReference type="GO" id="GO:0008168">
    <property type="term" value="F:methyltransferase activity"/>
    <property type="evidence" value="ECO:0007669"/>
    <property type="project" value="InterPro"/>
</dbReference>
<dbReference type="InterPro" id="IPR002877">
    <property type="entry name" value="RNA_MeTrfase_FtsJ_dom"/>
</dbReference>
<feature type="domain" description="Ribosomal RNA methyltransferase FtsJ" evidence="1">
    <location>
        <begin position="102"/>
        <end position="284"/>
    </location>
</feature>
<reference evidence="2" key="1">
    <citation type="submission" date="2019-04" db="EMBL/GenBank/DDBJ databases">
        <title>Sequencing of skin fungus with MAO and IRED activity.</title>
        <authorList>
            <person name="Marsaioli A.J."/>
            <person name="Bonatto J.M.C."/>
            <person name="Reis Junior O."/>
        </authorList>
    </citation>
    <scope>NUCLEOTIDE SEQUENCE</scope>
    <source>
        <strain evidence="2">28M1</strain>
    </source>
</reference>
<sequence length="357" mass="40668">MTSHIDLITVSIDSEQSATTLSANEIVKRFITNRSPEFCQLDELRKLGWKSKKGDEHFQRQRSSADQADSSVKRIFFDMMCQVGQELHDRTSAFTPNSADKAVMQVLDICMAPGGFSSAVLKVHRNARISAITLPKSLNGHDILLHHWRKDKRVQVHFADVTMLAAEMNVHAVPSDHPDAVNFRFDRPFTDQKYDLIFCDGQVLRMHQRADYREKREAWRLLTSQLVVALQRIAQNGTVVALLHTLDAWETVALLHSLSTFSTLELFKPKKKHAIKSSFYVVAKDVQSHCAALKIAVDSWKEEWRIATFGTDMEYAENRRKNDGTVWNVLGSFGDQLVSLAEPIWRITFLPTSSKTR</sequence>
<dbReference type="AlphaFoldDB" id="A0A9P4WHE6"/>
<name>A0A9P4WHE6_9PLEO</name>
<evidence type="ECO:0000313" key="2">
    <source>
        <dbReference type="EMBL" id="KAF3032329.1"/>
    </source>
</evidence>
<gene>
    <name evidence="2" type="ORF">E8E12_003691</name>
</gene>
<evidence type="ECO:0000313" key="3">
    <source>
        <dbReference type="Proteomes" id="UP000758155"/>
    </source>
</evidence>
<organism evidence="2 3">
    <name type="scientific">Didymella heteroderae</name>
    <dbReference type="NCBI Taxonomy" id="1769908"/>
    <lineage>
        <taxon>Eukaryota</taxon>
        <taxon>Fungi</taxon>
        <taxon>Dikarya</taxon>
        <taxon>Ascomycota</taxon>
        <taxon>Pezizomycotina</taxon>
        <taxon>Dothideomycetes</taxon>
        <taxon>Pleosporomycetidae</taxon>
        <taxon>Pleosporales</taxon>
        <taxon>Pleosporineae</taxon>
        <taxon>Didymellaceae</taxon>
        <taxon>Didymella</taxon>
    </lineage>
</organism>
<proteinExistence type="predicted"/>
<dbReference type="GO" id="GO:0032259">
    <property type="term" value="P:methylation"/>
    <property type="evidence" value="ECO:0007669"/>
    <property type="project" value="InterPro"/>
</dbReference>
<dbReference type="EMBL" id="SWKV01000104">
    <property type="protein sequence ID" value="KAF3032329.1"/>
    <property type="molecule type" value="Genomic_DNA"/>
</dbReference>
<dbReference type="InterPro" id="IPR029063">
    <property type="entry name" value="SAM-dependent_MTases_sf"/>
</dbReference>
<keyword evidence="3" id="KW-1185">Reference proteome</keyword>
<protein>
    <recommendedName>
        <fullName evidence="1">Ribosomal RNA methyltransferase FtsJ domain-containing protein</fullName>
    </recommendedName>
</protein>
<dbReference type="Proteomes" id="UP000758155">
    <property type="component" value="Unassembled WGS sequence"/>
</dbReference>
<dbReference type="SUPFAM" id="SSF53335">
    <property type="entry name" value="S-adenosyl-L-methionine-dependent methyltransferases"/>
    <property type="match status" value="1"/>
</dbReference>
<dbReference type="Pfam" id="PF01728">
    <property type="entry name" value="FtsJ"/>
    <property type="match status" value="1"/>
</dbReference>
<comment type="caution">
    <text evidence="2">The sequence shown here is derived from an EMBL/GenBank/DDBJ whole genome shotgun (WGS) entry which is preliminary data.</text>
</comment>
<dbReference type="Gene3D" id="3.40.50.150">
    <property type="entry name" value="Vaccinia Virus protein VP39"/>
    <property type="match status" value="1"/>
</dbReference>